<dbReference type="CDD" id="cd00063">
    <property type="entry name" value="FN3"/>
    <property type="match status" value="1"/>
</dbReference>
<dbReference type="RefSeq" id="WP_156989568.1">
    <property type="nucleotide sequence ID" value="NZ_VWXL01000010.1"/>
</dbReference>
<name>A0A6N8HV77_9FIRM</name>
<keyword evidence="3" id="KW-1185">Reference proteome</keyword>
<dbReference type="Proteomes" id="UP000469440">
    <property type="component" value="Unassembled WGS sequence"/>
</dbReference>
<gene>
    <name evidence="2" type="ORF">CAFE_02350</name>
</gene>
<dbReference type="Gene3D" id="2.60.40.10">
    <property type="entry name" value="Immunoglobulins"/>
    <property type="match status" value="1"/>
</dbReference>
<dbReference type="AlphaFoldDB" id="A0A6N8HV77"/>
<sequence length="719" mass="76756">MAESSGFFRSVGGDRKYTVDFLAEWVASFLSNGVYTDALAVTADANMQVLVPSGQAWINGYYYRSDADIPFQIRNADGVLNRKDTVVLRWDLNKRSISAQILTGAPASNPVAPAIVRTAEQYDLKLAEISVPAGTTAITQSLITDTRLDNNVCGIVHAVVDRIDTTTFYNQIAADLAEFKSTNESDFTAWFNGIKNILDENAAGNLLAKINDLAGDGRTTETVKANADTIAAHVARTDNPHGVTAEQAGAVKGNTASYRATAVTSTDAWSQTLTIPNFIFSEGCQVTFKAVQTPKDDSTPDATRVIINGKGYCLLDTKRGTLPSDAWVIGAAVTVTLSNDAPLGWGAANGCGTAFFKQGGYGTLAAQINNFYATIGDASVRLTWSNPADGNYAGVVIIRKTGGYPSKVLDGTKIYDGTGTSFTDTGLTNGTQYYYRAFSYNSKKEYQTEYCVATMTPLHGYQLGTFPVGTKLKFGSIFGNPIVMKIANKSGSDITLIADGVLARYAFDAKEPSNSVTDRKNYGNNRYTLSNIHQWLNSEAGAGSWYVAQHSVDQAPDSTSVVSANPYKSVAGFLNGFSVKEKNYLKTKTITVGRPNTDGGGTETLNARICLPSGTEVGLSTDYTEGSQLQAFSDNNSRIAYETADCAANTGGTAGAAQYYWLRTPYASRAYSVRVVCSDGTLGDYDAYSGTGGVRPLCFLDSSVLISLTPDASGAYTVL</sequence>
<organism evidence="2 3">
    <name type="scientific">Caproicibacter fermentans</name>
    <dbReference type="NCBI Taxonomy" id="2576756"/>
    <lineage>
        <taxon>Bacteria</taxon>
        <taxon>Bacillati</taxon>
        <taxon>Bacillota</taxon>
        <taxon>Clostridia</taxon>
        <taxon>Eubacteriales</taxon>
        <taxon>Acutalibacteraceae</taxon>
        <taxon>Caproicibacter</taxon>
    </lineage>
</organism>
<dbReference type="InterPro" id="IPR003961">
    <property type="entry name" value="FN3_dom"/>
</dbReference>
<evidence type="ECO:0000313" key="2">
    <source>
        <dbReference type="EMBL" id="MVB09579.1"/>
    </source>
</evidence>
<dbReference type="Pfam" id="PF19789">
    <property type="entry name" value="DUF6273"/>
    <property type="match status" value="1"/>
</dbReference>
<feature type="domain" description="DUF6273" evidence="1">
    <location>
        <begin position="508"/>
        <end position="702"/>
    </location>
</feature>
<dbReference type="EMBL" id="VWXL01000010">
    <property type="protein sequence ID" value="MVB09579.1"/>
    <property type="molecule type" value="Genomic_DNA"/>
</dbReference>
<evidence type="ECO:0000259" key="1">
    <source>
        <dbReference type="Pfam" id="PF19789"/>
    </source>
</evidence>
<accession>A0A6N8HV77</accession>
<dbReference type="InterPro" id="IPR036116">
    <property type="entry name" value="FN3_sf"/>
</dbReference>
<evidence type="ECO:0000313" key="3">
    <source>
        <dbReference type="Proteomes" id="UP000469440"/>
    </source>
</evidence>
<dbReference type="InterPro" id="IPR046240">
    <property type="entry name" value="DUF6273"/>
</dbReference>
<protein>
    <recommendedName>
        <fullName evidence="1">DUF6273 domain-containing protein</fullName>
    </recommendedName>
</protein>
<dbReference type="OrthoDB" id="7820733at2"/>
<comment type="caution">
    <text evidence="2">The sequence shown here is derived from an EMBL/GenBank/DDBJ whole genome shotgun (WGS) entry which is preliminary data.</text>
</comment>
<dbReference type="SUPFAM" id="SSF49265">
    <property type="entry name" value="Fibronectin type III"/>
    <property type="match status" value="1"/>
</dbReference>
<proteinExistence type="predicted"/>
<dbReference type="InterPro" id="IPR013783">
    <property type="entry name" value="Ig-like_fold"/>
</dbReference>
<reference evidence="2 3" key="1">
    <citation type="submission" date="2019-09" db="EMBL/GenBank/DDBJ databases">
        <title>Genome sequence of Clostridium sp. EA1.</title>
        <authorList>
            <person name="Poehlein A."/>
            <person name="Bengelsdorf F.R."/>
            <person name="Daniel R."/>
        </authorList>
    </citation>
    <scope>NUCLEOTIDE SEQUENCE [LARGE SCALE GENOMIC DNA]</scope>
    <source>
        <strain evidence="2 3">EA1</strain>
    </source>
</reference>